<evidence type="ECO:0000256" key="2">
    <source>
        <dbReference type="ARBA" id="ARBA00007362"/>
    </source>
</evidence>
<dbReference type="Proteomes" id="UP000184088">
    <property type="component" value="Unassembled WGS sequence"/>
</dbReference>
<evidence type="ECO:0000256" key="7">
    <source>
        <dbReference type="SAM" id="Phobius"/>
    </source>
</evidence>
<reference evidence="9 10" key="1">
    <citation type="submission" date="2016-11" db="EMBL/GenBank/DDBJ databases">
        <authorList>
            <person name="Jaros S."/>
            <person name="Januszkiewicz K."/>
            <person name="Wedrychowicz H."/>
        </authorList>
    </citation>
    <scope>NUCLEOTIDE SEQUENCE [LARGE SCALE GENOMIC DNA]</scope>
    <source>
        <strain evidence="9 10">DSM 17918</strain>
    </source>
</reference>
<organism evidence="9 10">
    <name type="scientific">Caldanaerobius fijiensis DSM 17918</name>
    <dbReference type="NCBI Taxonomy" id="1121256"/>
    <lineage>
        <taxon>Bacteria</taxon>
        <taxon>Bacillati</taxon>
        <taxon>Bacillota</taxon>
        <taxon>Clostridia</taxon>
        <taxon>Thermoanaerobacterales</taxon>
        <taxon>Thermoanaerobacteraceae</taxon>
        <taxon>Caldanaerobius</taxon>
    </lineage>
</organism>
<proteinExistence type="inferred from homology"/>
<dbReference type="Pfam" id="PF00892">
    <property type="entry name" value="EamA"/>
    <property type="match status" value="2"/>
</dbReference>
<feature type="transmembrane region" description="Helical" evidence="7">
    <location>
        <begin position="121"/>
        <end position="138"/>
    </location>
</feature>
<feature type="transmembrane region" description="Helical" evidence="7">
    <location>
        <begin position="12"/>
        <end position="30"/>
    </location>
</feature>
<dbReference type="GO" id="GO:0005886">
    <property type="term" value="C:plasma membrane"/>
    <property type="evidence" value="ECO:0007669"/>
    <property type="project" value="UniProtKB-SubCell"/>
</dbReference>
<evidence type="ECO:0000256" key="6">
    <source>
        <dbReference type="ARBA" id="ARBA00023136"/>
    </source>
</evidence>
<evidence type="ECO:0000259" key="8">
    <source>
        <dbReference type="Pfam" id="PF00892"/>
    </source>
</evidence>
<evidence type="ECO:0000313" key="9">
    <source>
        <dbReference type="EMBL" id="SHE35794.1"/>
    </source>
</evidence>
<dbReference type="OrthoDB" id="9804865at2"/>
<feature type="transmembrane region" description="Helical" evidence="7">
    <location>
        <begin position="67"/>
        <end position="89"/>
    </location>
</feature>
<dbReference type="STRING" id="1121256.SAMN02746089_00130"/>
<dbReference type="InterPro" id="IPR051258">
    <property type="entry name" value="Diverse_Substrate_Transporter"/>
</dbReference>
<evidence type="ECO:0000313" key="10">
    <source>
        <dbReference type="Proteomes" id="UP000184088"/>
    </source>
</evidence>
<feature type="transmembrane region" description="Helical" evidence="7">
    <location>
        <begin position="179"/>
        <end position="200"/>
    </location>
</feature>
<protein>
    <submittedName>
        <fullName evidence="9">Permease of the drug/metabolite transporter (DMT) superfamily</fullName>
    </submittedName>
</protein>
<dbReference type="PANTHER" id="PTHR42920:SF5">
    <property type="entry name" value="EAMA DOMAIN-CONTAINING PROTEIN"/>
    <property type="match status" value="1"/>
</dbReference>
<feature type="domain" description="EamA" evidence="8">
    <location>
        <begin position="150"/>
        <end position="282"/>
    </location>
</feature>
<dbReference type="EMBL" id="FQVH01000001">
    <property type="protein sequence ID" value="SHE35794.1"/>
    <property type="molecule type" value="Genomic_DNA"/>
</dbReference>
<dbReference type="AlphaFoldDB" id="A0A1M4SU63"/>
<accession>A0A1M4SU63</accession>
<feature type="transmembrane region" description="Helical" evidence="7">
    <location>
        <begin position="95"/>
        <end position="114"/>
    </location>
</feature>
<gene>
    <name evidence="9" type="ORF">SAMN02746089_00130</name>
</gene>
<dbReference type="InterPro" id="IPR000620">
    <property type="entry name" value="EamA_dom"/>
</dbReference>
<dbReference type="PANTHER" id="PTHR42920">
    <property type="entry name" value="OS03G0707200 PROTEIN-RELATED"/>
    <property type="match status" value="1"/>
</dbReference>
<evidence type="ECO:0000256" key="1">
    <source>
        <dbReference type="ARBA" id="ARBA00004651"/>
    </source>
</evidence>
<keyword evidence="5 7" id="KW-1133">Transmembrane helix</keyword>
<keyword evidence="4 7" id="KW-0812">Transmembrane</keyword>
<comment type="subcellular location">
    <subcellularLocation>
        <location evidence="1">Cell membrane</location>
        <topology evidence="1">Multi-pass membrane protein</topology>
    </subcellularLocation>
</comment>
<evidence type="ECO:0000256" key="3">
    <source>
        <dbReference type="ARBA" id="ARBA00022475"/>
    </source>
</evidence>
<dbReference type="InterPro" id="IPR037185">
    <property type="entry name" value="EmrE-like"/>
</dbReference>
<comment type="similarity">
    <text evidence="2">Belongs to the EamA transporter family.</text>
</comment>
<feature type="transmembrane region" description="Helical" evidence="7">
    <location>
        <begin position="240"/>
        <end position="261"/>
    </location>
</feature>
<keyword evidence="6 7" id="KW-0472">Membrane</keyword>
<evidence type="ECO:0000256" key="4">
    <source>
        <dbReference type="ARBA" id="ARBA00022692"/>
    </source>
</evidence>
<name>A0A1M4SU63_9THEO</name>
<dbReference type="RefSeq" id="WP_073341154.1">
    <property type="nucleotide sequence ID" value="NZ_FQVH01000001.1"/>
</dbReference>
<feature type="transmembrane region" description="Helical" evidence="7">
    <location>
        <begin position="36"/>
        <end position="55"/>
    </location>
</feature>
<sequence>MKKEQLRSDIALLVITLIWGATFIAVKKAIEDIPVFNFLAIRFFIAFIALAIIFYKYTFKVDYKTLFYSFIVGASLFLAYAFQTLGLMYTTASKSGFITGFSVILVPLFEFFILNKKSNKFTIYGTIIAFLGLGFLSIDLNSLKNMSFNIGDIYTMICAFFFSMQIILISIFNKYIKAIPFAIYQIGTVAVLSTIATFIWEKPVIPKNIFTWEALLITGLLATAIAFTVQTAVQKYTTAAHTALIFTAEPIFSAIFAYILAGETMTTQNSIGAVLILAGMLLSEL</sequence>
<feature type="transmembrane region" description="Helical" evidence="7">
    <location>
        <begin position="153"/>
        <end position="172"/>
    </location>
</feature>
<keyword evidence="3" id="KW-1003">Cell membrane</keyword>
<feature type="domain" description="EamA" evidence="8">
    <location>
        <begin position="9"/>
        <end position="137"/>
    </location>
</feature>
<feature type="transmembrane region" description="Helical" evidence="7">
    <location>
        <begin position="212"/>
        <end position="233"/>
    </location>
</feature>
<evidence type="ECO:0000256" key="5">
    <source>
        <dbReference type="ARBA" id="ARBA00022989"/>
    </source>
</evidence>
<dbReference type="SUPFAM" id="SSF103481">
    <property type="entry name" value="Multidrug resistance efflux transporter EmrE"/>
    <property type="match status" value="2"/>
</dbReference>
<keyword evidence="10" id="KW-1185">Reference proteome</keyword>